<evidence type="ECO:0000256" key="1">
    <source>
        <dbReference type="SAM" id="MobiDB-lite"/>
    </source>
</evidence>
<protein>
    <submittedName>
        <fullName evidence="3">FecR domain-containing protein</fullName>
    </submittedName>
</protein>
<dbReference type="AlphaFoldDB" id="A0A538SWH3"/>
<organism evidence="3 6">
    <name type="scientific">Eiseniibacteriota bacterium</name>
    <dbReference type="NCBI Taxonomy" id="2212470"/>
    <lineage>
        <taxon>Bacteria</taxon>
        <taxon>Candidatus Eiseniibacteriota</taxon>
    </lineage>
</organism>
<sequence length="450" mass="47667">MGGSSVARAVTEGAPEPDARPNTVAGGSRLSRIGKLLIEAFVAIVMTLAFFSGFLALLSVAFPPGDDMRTLMAGLRLTGPSDASNRSLGAELLDPIASASSPVAKLMVKGRDVKRRAAGQIAWSRAASGLDLYDRDAVQTGPAGKASIEFGPKVAVQVDENALVVVSGLHLGADPIAPQGLVLLQGDLWAQIRESYEAPISVEIPTGQALLKSAPGGTADFRIDVGRDRSASVSVLGGSLELAANGRRIRVGPRQFSRVSPGGQIQEPRPLPSAPVAMEPADGSSFPYLDLPPRITFRWSPVDGADRYRVRAAKGSAFRALTLDETVTTPSLTWGRLPVGSYNWSVAAIQDEIEGPPSAPRRLSVTRDGDLLQLRVESPPAQVDGSLFTVRGYADPRARVYVMGQRVEVNRDGSFRVEVRLKAGANVLLVEAVAPSGLSSYWSQVLRAKF</sequence>
<keyword evidence="2" id="KW-0472">Membrane</keyword>
<dbReference type="Proteomes" id="UP000317366">
    <property type="component" value="Unassembled WGS sequence"/>
</dbReference>
<keyword evidence="2" id="KW-0812">Transmembrane</keyword>
<reference evidence="5 6" key="1">
    <citation type="journal article" date="2019" name="Nat. Microbiol.">
        <title>Mediterranean grassland soil C-N compound turnover is dependent on rainfall and depth, and is mediated by genomically divergent microorganisms.</title>
        <authorList>
            <person name="Diamond S."/>
            <person name="Andeer P.F."/>
            <person name="Li Z."/>
            <person name="Crits-Christoph A."/>
            <person name="Burstein D."/>
            <person name="Anantharaman K."/>
            <person name="Lane K.R."/>
            <person name="Thomas B.C."/>
            <person name="Pan C."/>
            <person name="Northen T.R."/>
            <person name="Banfield J.F."/>
        </authorList>
    </citation>
    <scope>NUCLEOTIDE SEQUENCE [LARGE SCALE GENOMIC DNA]</scope>
    <source>
        <strain evidence="3">WS_4</strain>
        <strain evidence="4">WS_7</strain>
    </source>
</reference>
<name>A0A538SWH3_UNCEI</name>
<dbReference type="EMBL" id="VBOU01000016">
    <property type="protein sequence ID" value="TMQ55691.1"/>
    <property type="molecule type" value="Genomic_DNA"/>
</dbReference>
<dbReference type="Gene3D" id="2.60.40.10">
    <property type="entry name" value="Immunoglobulins"/>
    <property type="match status" value="2"/>
</dbReference>
<dbReference type="Proteomes" id="UP000319829">
    <property type="component" value="Unassembled WGS sequence"/>
</dbReference>
<accession>A0A538SWH3</accession>
<evidence type="ECO:0000313" key="3">
    <source>
        <dbReference type="EMBL" id="TMQ55691.1"/>
    </source>
</evidence>
<evidence type="ECO:0000313" key="6">
    <source>
        <dbReference type="Proteomes" id="UP000319829"/>
    </source>
</evidence>
<feature type="transmembrane region" description="Helical" evidence="2">
    <location>
        <begin position="36"/>
        <end position="62"/>
    </location>
</feature>
<feature type="region of interest" description="Disordered" evidence="1">
    <location>
        <begin position="1"/>
        <end position="25"/>
    </location>
</feature>
<dbReference type="InterPro" id="IPR013783">
    <property type="entry name" value="Ig-like_fold"/>
</dbReference>
<comment type="caution">
    <text evidence="3">The sequence shown here is derived from an EMBL/GenBank/DDBJ whole genome shotgun (WGS) entry which is preliminary data.</text>
</comment>
<keyword evidence="2" id="KW-1133">Transmembrane helix</keyword>
<gene>
    <name evidence="3" type="ORF">E6K74_02565</name>
    <name evidence="4" type="ORF">E6K77_03070</name>
</gene>
<evidence type="ECO:0000313" key="4">
    <source>
        <dbReference type="EMBL" id="TMQ65290.1"/>
    </source>
</evidence>
<dbReference type="EMBL" id="VBOX01000023">
    <property type="protein sequence ID" value="TMQ65290.1"/>
    <property type="molecule type" value="Genomic_DNA"/>
</dbReference>
<evidence type="ECO:0000256" key="2">
    <source>
        <dbReference type="SAM" id="Phobius"/>
    </source>
</evidence>
<proteinExistence type="predicted"/>
<evidence type="ECO:0000313" key="5">
    <source>
        <dbReference type="Proteomes" id="UP000317366"/>
    </source>
</evidence>